<gene>
    <name evidence="1" type="ORF">CIT26_22335</name>
</gene>
<sequence length="178" mass="20692">MSVGITIHFEGQLRGHEQYVALVREAKAFATTRGWSVRVIDEHEMKRNRTVDERDVEYIGPVFGIELQPHPNSEPLRLEFDKHFFIQQYCKTQFAGSDAHIEIIQLLRELTHLFYNLDVIDEGEYWELDDRSILQGNFDSVEAMIDEILRKDPTARGPIRFETGRIADVTSDRRADGE</sequence>
<evidence type="ECO:0000313" key="2">
    <source>
        <dbReference type="Proteomes" id="UP000216442"/>
    </source>
</evidence>
<name>A0A271LIV8_9HYPH</name>
<protein>
    <submittedName>
        <fullName evidence="1">Uncharacterized protein</fullName>
    </submittedName>
</protein>
<organism evidence="1 2">
    <name type="scientific">Mesorhizobium temperatum</name>
    <dbReference type="NCBI Taxonomy" id="241416"/>
    <lineage>
        <taxon>Bacteria</taxon>
        <taxon>Pseudomonadati</taxon>
        <taxon>Pseudomonadota</taxon>
        <taxon>Alphaproteobacteria</taxon>
        <taxon>Hyphomicrobiales</taxon>
        <taxon>Phyllobacteriaceae</taxon>
        <taxon>Mesorhizobium</taxon>
    </lineage>
</organism>
<accession>A0A271LIV8</accession>
<dbReference type="EMBL" id="NPKJ01000060">
    <property type="protein sequence ID" value="PAQ07148.1"/>
    <property type="molecule type" value="Genomic_DNA"/>
</dbReference>
<proteinExistence type="predicted"/>
<reference evidence="1 2" key="1">
    <citation type="submission" date="2017-08" db="EMBL/GenBank/DDBJ databases">
        <title>Mesorhizobium wenxinae sp. nov., a novel rhizobial species isolated from root nodules of chickpea (Cicer arietinum L.).</title>
        <authorList>
            <person name="Zhang J."/>
        </authorList>
    </citation>
    <scope>NUCLEOTIDE SEQUENCE [LARGE SCALE GENOMIC DNA]</scope>
    <source>
        <strain evidence="1 2">SDW018</strain>
    </source>
</reference>
<comment type="caution">
    <text evidence="1">The sequence shown here is derived from an EMBL/GenBank/DDBJ whole genome shotgun (WGS) entry which is preliminary data.</text>
</comment>
<dbReference type="AlphaFoldDB" id="A0A271LIV8"/>
<evidence type="ECO:0000313" key="1">
    <source>
        <dbReference type="EMBL" id="PAQ07148.1"/>
    </source>
</evidence>
<dbReference type="Proteomes" id="UP000216442">
    <property type="component" value="Unassembled WGS sequence"/>
</dbReference>
<keyword evidence="2" id="KW-1185">Reference proteome</keyword>